<sequence length="136" mass="14523">MRRPSRRGLLASLGASSLALLTAGCVDPRTALAGRHHRSELFVDSDATVDLTPTVTVELADGSTPFDRRVAVGADDSRTFTEALPREGADPATADVTVTLDTGSTASRTVDADSGLHRLWVVLESRETVTIRREVH</sequence>
<dbReference type="PROSITE" id="PS51257">
    <property type="entry name" value="PROKAR_LIPOPROTEIN"/>
    <property type="match status" value="1"/>
</dbReference>
<protein>
    <submittedName>
        <fullName evidence="1">Uncharacterized protein</fullName>
    </submittedName>
</protein>
<dbReference type="GeneID" id="74943220"/>
<gene>
    <name evidence="1" type="ORF">N0B31_12320</name>
</gene>
<evidence type="ECO:0000313" key="1">
    <source>
        <dbReference type="EMBL" id="UWM52934.1"/>
    </source>
</evidence>
<dbReference type="InterPro" id="IPR006311">
    <property type="entry name" value="TAT_signal"/>
</dbReference>
<dbReference type="Proteomes" id="UP001057580">
    <property type="component" value="Chromosome"/>
</dbReference>
<name>A0A9E7QZK0_9EURY</name>
<dbReference type="EMBL" id="CP104003">
    <property type="protein sequence ID" value="UWM52934.1"/>
    <property type="molecule type" value="Genomic_DNA"/>
</dbReference>
<accession>A0A9E7QZK0</accession>
<dbReference type="RefSeq" id="WP_260591929.1">
    <property type="nucleotide sequence ID" value="NZ_CP104003.1"/>
</dbReference>
<proteinExistence type="predicted"/>
<dbReference type="AlphaFoldDB" id="A0A9E7QZK0"/>
<reference evidence="1" key="1">
    <citation type="submission" date="2022-09" db="EMBL/GenBank/DDBJ databases">
        <title>Diverse halophilic archaea isolated from saline environments.</title>
        <authorList>
            <person name="Cui H.-L."/>
        </authorList>
    </citation>
    <scope>NUCLEOTIDE SEQUENCE</scope>
    <source>
        <strain evidence="1">ZS-35-S2</strain>
    </source>
</reference>
<keyword evidence="2" id="KW-1185">Reference proteome</keyword>
<dbReference type="KEGG" id="ssai:N0B31_12320"/>
<organism evidence="1 2">
    <name type="scientific">Salinirubellus salinus</name>
    <dbReference type="NCBI Taxonomy" id="1364945"/>
    <lineage>
        <taxon>Archaea</taxon>
        <taxon>Methanobacteriati</taxon>
        <taxon>Methanobacteriota</taxon>
        <taxon>Stenosarchaea group</taxon>
        <taxon>Halobacteria</taxon>
        <taxon>Halobacteriales</taxon>
        <taxon>Natronomonadaceae</taxon>
        <taxon>Salinirubellus</taxon>
    </lineage>
</organism>
<dbReference type="PROSITE" id="PS51318">
    <property type="entry name" value="TAT"/>
    <property type="match status" value="1"/>
</dbReference>
<evidence type="ECO:0000313" key="2">
    <source>
        <dbReference type="Proteomes" id="UP001057580"/>
    </source>
</evidence>